<dbReference type="AlphaFoldDB" id="A0A928KV58"/>
<dbReference type="Pfam" id="PF01134">
    <property type="entry name" value="GIDA"/>
    <property type="match status" value="1"/>
</dbReference>
<comment type="similarity">
    <text evidence="10">Belongs to the MnmG family. TrmFO subfamily.</text>
</comment>
<evidence type="ECO:0000256" key="3">
    <source>
        <dbReference type="ARBA" id="ARBA00022603"/>
    </source>
</evidence>
<dbReference type="EC" id="2.1.1.74" evidence="10"/>
<keyword evidence="2 10" id="KW-0963">Cytoplasm</keyword>
<comment type="function">
    <text evidence="10">Catalyzes the folate-dependent formation of 5-methyl-uridine at position 54 (M-5-U54) in all tRNAs.</text>
</comment>
<keyword evidence="9 10" id="KW-0520">NAD</keyword>
<dbReference type="GO" id="GO:0047151">
    <property type="term" value="F:tRNA (uracil(54)-C5)-methyltransferase activity, 5,10-methylenetetrahydrofolate-dependent"/>
    <property type="evidence" value="ECO:0007669"/>
    <property type="project" value="UniProtKB-UniRule"/>
</dbReference>
<evidence type="ECO:0000256" key="8">
    <source>
        <dbReference type="ARBA" id="ARBA00022857"/>
    </source>
</evidence>
<gene>
    <name evidence="10" type="primary">trmFO</name>
    <name evidence="12" type="ORF">E7512_00185</name>
</gene>
<comment type="cofactor">
    <cofactor evidence="1 10">
        <name>FAD</name>
        <dbReference type="ChEBI" id="CHEBI:57692"/>
    </cofactor>
</comment>
<reference evidence="12" key="1">
    <citation type="submission" date="2019-04" db="EMBL/GenBank/DDBJ databases">
        <title>Evolution of Biomass-Degrading Anaerobic Consortia Revealed by Metagenomics.</title>
        <authorList>
            <person name="Peng X."/>
        </authorList>
    </citation>
    <scope>NUCLEOTIDE SEQUENCE</scope>
    <source>
        <strain evidence="12">SIG551</strain>
    </source>
</reference>
<dbReference type="RefSeq" id="WP_020073188.1">
    <property type="nucleotide sequence ID" value="NZ_SVNY01000001.1"/>
</dbReference>
<dbReference type="PANTHER" id="PTHR11806:SF2">
    <property type="entry name" value="METHYLENETETRAHYDROFOLATE--TRNA-(URACIL-5-)-METHYLTRANSFERASE TRMFO"/>
    <property type="match status" value="1"/>
</dbReference>
<evidence type="ECO:0000256" key="7">
    <source>
        <dbReference type="ARBA" id="ARBA00022827"/>
    </source>
</evidence>
<dbReference type="Gene3D" id="3.50.50.60">
    <property type="entry name" value="FAD/NAD(P)-binding domain"/>
    <property type="match status" value="2"/>
</dbReference>
<dbReference type="Proteomes" id="UP000754750">
    <property type="component" value="Unassembled WGS sequence"/>
</dbReference>
<dbReference type="EMBL" id="SVNY01000001">
    <property type="protein sequence ID" value="MBE6832002.1"/>
    <property type="molecule type" value="Genomic_DNA"/>
</dbReference>
<evidence type="ECO:0000256" key="6">
    <source>
        <dbReference type="ARBA" id="ARBA00022694"/>
    </source>
</evidence>
<dbReference type="GO" id="GO:0050660">
    <property type="term" value="F:flavin adenine dinucleotide binding"/>
    <property type="evidence" value="ECO:0007669"/>
    <property type="project" value="UniProtKB-UniRule"/>
</dbReference>
<keyword evidence="8 10" id="KW-0521">NADP</keyword>
<comment type="catalytic activity">
    <reaction evidence="10">
        <text>uridine(54) in tRNA + (6R)-5,10-methylene-5,6,7,8-tetrahydrofolate + NADPH + H(+) = 5-methyluridine(54) in tRNA + (6S)-5,6,7,8-tetrahydrofolate + NADP(+)</text>
        <dbReference type="Rhea" id="RHEA:62372"/>
        <dbReference type="Rhea" id="RHEA-COMP:10167"/>
        <dbReference type="Rhea" id="RHEA-COMP:10193"/>
        <dbReference type="ChEBI" id="CHEBI:15378"/>
        <dbReference type="ChEBI" id="CHEBI:15636"/>
        <dbReference type="ChEBI" id="CHEBI:57453"/>
        <dbReference type="ChEBI" id="CHEBI:57783"/>
        <dbReference type="ChEBI" id="CHEBI:58349"/>
        <dbReference type="ChEBI" id="CHEBI:65315"/>
        <dbReference type="ChEBI" id="CHEBI:74447"/>
        <dbReference type="EC" id="2.1.1.74"/>
    </reaction>
</comment>
<evidence type="ECO:0000256" key="4">
    <source>
        <dbReference type="ARBA" id="ARBA00022630"/>
    </source>
</evidence>
<evidence type="ECO:0000256" key="1">
    <source>
        <dbReference type="ARBA" id="ARBA00001974"/>
    </source>
</evidence>
<name>A0A928KV58_9FIRM</name>
<dbReference type="InterPro" id="IPR004417">
    <property type="entry name" value="TrmFO"/>
</dbReference>
<keyword evidence="7 10" id="KW-0274">FAD</keyword>
<sequence>MKLSVIGAGLAGCEAAWQIASRGIQVDLYEMKPLHYTPAHKNPGFAELVCSNSLKAERISSAAGLLKEEMRRLGSLLMQCADKSRVPAGGALAVDRDIFSALVTEQIRSHPLIRVHAEEVQSIPDGGIRVVATGPLTAQALADDIAIFCAGSLSFYDAAAPIVTAESLDMDACFSASRYDKGGDDAYLNCPMNKEEYDRFYDALVSAERAPVHGFDVADPKVYEGCMPVEVMAGRGRDTLRFGPLKPVGLRDPKTGHRPWAVVQLRRENAAATLYNLVGFQTNLKFSEQKRVFGLIPALKNADFVRYGVMHRNTFVNSPKILYPDFSLKADPNLFFAGQLTGMEGYMESAASGLMAGWNAAQRLLERETVVLPHETMIGALCRYLVECDPAHFQPMGANFGILPPLGEQIRDKRVRYEALAQRSLDMLLPYTKRDAAVMGGFSDENHC</sequence>
<protein>
    <recommendedName>
        <fullName evidence="10">Methylenetetrahydrofolate--tRNA-(uracil-5-)-methyltransferase TrmFO</fullName>
        <ecNumber evidence="10">2.1.1.74</ecNumber>
    </recommendedName>
    <alternativeName>
        <fullName evidence="10">Folate-dependent tRNA (uracil-5-)-methyltransferase</fullName>
    </alternativeName>
    <alternativeName>
        <fullName evidence="10">Folate-dependent tRNA(M-5-U54)-methyltransferase</fullName>
    </alternativeName>
</protein>
<evidence type="ECO:0000256" key="5">
    <source>
        <dbReference type="ARBA" id="ARBA00022679"/>
    </source>
</evidence>
<comment type="subcellular location">
    <subcellularLocation>
        <location evidence="10">Cytoplasm</location>
    </subcellularLocation>
</comment>
<feature type="binding site" evidence="10">
    <location>
        <begin position="7"/>
        <end position="12"/>
    </location>
    <ligand>
        <name>FAD</name>
        <dbReference type="ChEBI" id="CHEBI:57692"/>
    </ligand>
</feature>
<dbReference type="InterPro" id="IPR040131">
    <property type="entry name" value="MnmG_N"/>
</dbReference>
<dbReference type="SUPFAM" id="SSF51905">
    <property type="entry name" value="FAD/NAD(P)-binding domain"/>
    <property type="match status" value="1"/>
</dbReference>
<dbReference type="HAMAP" id="MF_01037">
    <property type="entry name" value="TrmFO"/>
    <property type="match status" value="1"/>
</dbReference>
<comment type="caution">
    <text evidence="12">The sequence shown here is derived from an EMBL/GenBank/DDBJ whole genome shotgun (WGS) entry which is preliminary data.</text>
</comment>
<comment type="catalytic activity">
    <reaction evidence="10">
        <text>uridine(54) in tRNA + (6R)-5,10-methylene-5,6,7,8-tetrahydrofolate + NADH + H(+) = 5-methyluridine(54) in tRNA + (6S)-5,6,7,8-tetrahydrofolate + NAD(+)</text>
        <dbReference type="Rhea" id="RHEA:16873"/>
        <dbReference type="Rhea" id="RHEA-COMP:10167"/>
        <dbReference type="Rhea" id="RHEA-COMP:10193"/>
        <dbReference type="ChEBI" id="CHEBI:15378"/>
        <dbReference type="ChEBI" id="CHEBI:15636"/>
        <dbReference type="ChEBI" id="CHEBI:57453"/>
        <dbReference type="ChEBI" id="CHEBI:57540"/>
        <dbReference type="ChEBI" id="CHEBI:57945"/>
        <dbReference type="ChEBI" id="CHEBI:65315"/>
        <dbReference type="ChEBI" id="CHEBI:74447"/>
        <dbReference type="EC" id="2.1.1.74"/>
    </reaction>
</comment>
<organism evidence="12 13">
    <name type="scientific">Faecalispora sporosphaeroides</name>
    <dbReference type="NCBI Taxonomy" id="1549"/>
    <lineage>
        <taxon>Bacteria</taxon>
        <taxon>Bacillati</taxon>
        <taxon>Bacillota</taxon>
        <taxon>Clostridia</taxon>
        <taxon>Eubacteriales</taxon>
        <taxon>Oscillospiraceae</taxon>
        <taxon>Faecalispora</taxon>
    </lineage>
</organism>
<evidence type="ECO:0000313" key="13">
    <source>
        <dbReference type="Proteomes" id="UP000754750"/>
    </source>
</evidence>
<evidence type="ECO:0000256" key="9">
    <source>
        <dbReference type="ARBA" id="ARBA00023027"/>
    </source>
</evidence>
<dbReference type="GO" id="GO:0030488">
    <property type="term" value="P:tRNA methylation"/>
    <property type="evidence" value="ECO:0007669"/>
    <property type="project" value="TreeGrafter"/>
</dbReference>
<keyword evidence="4 10" id="KW-0285">Flavoprotein</keyword>
<dbReference type="NCBIfam" id="NF003739">
    <property type="entry name" value="PRK05335.1"/>
    <property type="match status" value="1"/>
</dbReference>
<feature type="domain" description="MnmG N-terminal" evidence="11">
    <location>
        <begin position="3"/>
        <end position="367"/>
    </location>
</feature>
<dbReference type="GO" id="GO:0005829">
    <property type="term" value="C:cytosol"/>
    <property type="evidence" value="ECO:0007669"/>
    <property type="project" value="TreeGrafter"/>
</dbReference>
<dbReference type="NCBIfam" id="TIGR00137">
    <property type="entry name" value="gid_trmFO"/>
    <property type="match status" value="1"/>
</dbReference>
<dbReference type="PANTHER" id="PTHR11806">
    <property type="entry name" value="GLUCOSE INHIBITED DIVISION PROTEIN A"/>
    <property type="match status" value="1"/>
</dbReference>
<keyword evidence="5 10" id="KW-0808">Transferase</keyword>
<accession>A0A928KV58</accession>
<proteinExistence type="inferred from homology"/>
<keyword evidence="6 10" id="KW-0819">tRNA processing</keyword>
<dbReference type="InterPro" id="IPR036188">
    <property type="entry name" value="FAD/NAD-bd_sf"/>
</dbReference>
<evidence type="ECO:0000256" key="2">
    <source>
        <dbReference type="ARBA" id="ARBA00022490"/>
    </source>
</evidence>
<evidence type="ECO:0000313" key="12">
    <source>
        <dbReference type="EMBL" id="MBE6832002.1"/>
    </source>
</evidence>
<evidence type="ECO:0000256" key="10">
    <source>
        <dbReference type="HAMAP-Rule" id="MF_01037"/>
    </source>
</evidence>
<dbReference type="GO" id="GO:0002098">
    <property type="term" value="P:tRNA wobble uridine modification"/>
    <property type="evidence" value="ECO:0007669"/>
    <property type="project" value="TreeGrafter"/>
</dbReference>
<evidence type="ECO:0000259" key="11">
    <source>
        <dbReference type="Pfam" id="PF01134"/>
    </source>
</evidence>
<dbReference type="InterPro" id="IPR002218">
    <property type="entry name" value="MnmG-rel"/>
</dbReference>
<keyword evidence="3 10" id="KW-0489">Methyltransferase</keyword>